<dbReference type="SUPFAM" id="SSF55724">
    <property type="entry name" value="Mog1p/PsbP-like"/>
    <property type="match status" value="1"/>
</dbReference>
<protein>
    <submittedName>
        <fullName evidence="1">DUF1795 domain-containing protein</fullName>
    </submittedName>
</protein>
<dbReference type="RefSeq" id="WP_145882228.1">
    <property type="nucleotide sequence ID" value="NZ_CP046904.1"/>
</dbReference>
<dbReference type="OrthoDB" id="9012334at2"/>
<dbReference type="Gene3D" id="3.40.1000.10">
    <property type="entry name" value="Mog1/PsbP, alpha/beta/alpha sandwich"/>
    <property type="match status" value="1"/>
</dbReference>
<reference evidence="1 4" key="3">
    <citation type="submission" date="2019-12" db="EMBL/GenBank/DDBJ databases">
        <title>Draft Genome Sequences of Six Type Strains of the Genus Massilia.</title>
        <authorList>
            <person name="Miess H."/>
            <person name="Frediansyah A."/>
            <person name="Goeker M."/>
            <person name="Gross H."/>
        </authorList>
    </citation>
    <scope>NUCLEOTIDE SEQUENCE [LARGE SCALE GENOMIC DNA]</scope>
    <source>
        <strain evidence="1 4">DSM 26639</strain>
    </source>
</reference>
<accession>A0A562P6Y0</accession>
<organism evidence="2 3">
    <name type="scientific">Pseudoduganella flava</name>
    <dbReference type="NCBI Taxonomy" id="871742"/>
    <lineage>
        <taxon>Bacteria</taxon>
        <taxon>Pseudomonadati</taxon>
        <taxon>Pseudomonadota</taxon>
        <taxon>Betaproteobacteria</taxon>
        <taxon>Burkholderiales</taxon>
        <taxon>Oxalobacteraceae</taxon>
        <taxon>Telluria group</taxon>
        <taxon>Pseudoduganella</taxon>
    </lineage>
</organism>
<reference evidence="2" key="2">
    <citation type="submission" date="2019-07" db="EMBL/GenBank/DDBJ databases">
        <authorList>
            <person name="Whitman W."/>
            <person name="Huntemann M."/>
            <person name="Clum A."/>
            <person name="Pillay M."/>
            <person name="Palaniappan K."/>
            <person name="Varghese N."/>
            <person name="Mikhailova N."/>
            <person name="Stamatis D."/>
            <person name="Reddy T."/>
            <person name="Daum C."/>
            <person name="Shapiro N."/>
            <person name="Ivanova N."/>
            <person name="Kyrpides N."/>
            <person name="Woyke T."/>
        </authorList>
    </citation>
    <scope>NUCLEOTIDE SEQUENCE</scope>
    <source>
        <strain evidence="2">CGMCC 1.10685</strain>
    </source>
</reference>
<name>A0A562P6Y0_9BURK</name>
<dbReference type="InterPro" id="IPR014894">
    <property type="entry name" value="DcrB/EagT6"/>
</dbReference>
<evidence type="ECO:0000313" key="4">
    <source>
        <dbReference type="Proteomes" id="UP000437862"/>
    </source>
</evidence>
<sequence>MSNEHSAASARIGIHEGSIGLPAGFEDRTTNMFVPRDPQSQPNLSIARDWFADGETLATYIDRQLGILKARMPGHKLLARSGEQLGGGDAGLAGERIDAQYKNGQQIIRQRQAAFEVDQGRVLVLTAATPRGFDESFERLWREWLDSFERPATAAPTAA</sequence>
<keyword evidence="4" id="KW-1185">Reference proteome</keyword>
<gene>
    <name evidence="1" type="ORF">GO485_13885</name>
    <name evidence="2" type="ORF">IP92_05905</name>
</gene>
<evidence type="ECO:0000313" key="3">
    <source>
        <dbReference type="Proteomes" id="UP000315112"/>
    </source>
</evidence>
<dbReference type="Proteomes" id="UP000437862">
    <property type="component" value="Chromosome"/>
</dbReference>
<dbReference type="Pfam" id="PF08786">
    <property type="entry name" value="DcrB"/>
    <property type="match status" value="1"/>
</dbReference>
<reference evidence="2 3" key="1">
    <citation type="journal article" date="2015" name="Stand. Genomic Sci.">
        <title>Genomic Encyclopedia of Bacterial and Archaeal Type Strains, Phase III: the genomes of soil and plant-associated and newly described type strains.</title>
        <authorList>
            <person name="Whitman W.B."/>
            <person name="Woyke T."/>
            <person name="Klenk H.P."/>
            <person name="Zhou Y."/>
            <person name="Lilburn T.G."/>
            <person name="Beck B.J."/>
            <person name="De Vos P."/>
            <person name="Vandamme P."/>
            <person name="Eisen J.A."/>
            <person name="Garrity G."/>
            <person name="Hugenholtz P."/>
            <person name="Kyrpides N.C."/>
        </authorList>
    </citation>
    <scope>NUCLEOTIDE SEQUENCE [LARGE SCALE GENOMIC DNA]</scope>
    <source>
        <strain evidence="2 3">CGMCC 1.10685</strain>
    </source>
</reference>
<evidence type="ECO:0000313" key="1">
    <source>
        <dbReference type="EMBL" id="QGZ40039.1"/>
    </source>
</evidence>
<proteinExistence type="predicted"/>
<evidence type="ECO:0000313" key="2">
    <source>
        <dbReference type="EMBL" id="TWI40188.1"/>
    </source>
</evidence>
<dbReference type="Proteomes" id="UP000315112">
    <property type="component" value="Unassembled WGS sequence"/>
</dbReference>
<dbReference type="EMBL" id="CP046904">
    <property type="protein sequence ID" value="QGZ40039.1"/>
    <property type="molecule type" value="Genomic_DNA"/>
</dbReference>
<dbReference type="AlphaFoldDB" id="A0A562P6Y0"/>
<dbReference type="EMBL" id="VLKW01000022">
    <property type="protein sequence ID" value="TWI40188.1"/>
    <property type="molecule type" value="Genomic_DNA"/>
</dbReference>
<dbReference type="InterPro" id="IPR016123">
    <property type="entry name" value="Mog1/PsbP_a/b/a-sand"/>
</dbReference>